<reference evidence="2 3" key="1">
    <citation type="submission" date="2016-10" db="EMBL/GenBank/DDBJ databases">
        <authorList>
            <person name="Varghese N."/>
            <person name="Submissions S."/>
        </authorList>
    </citation>
    <scope>NUCLEOTIDE SEQUENCE [LARGE SCALE GENOMIC DNA]</scope>
    <source>
        <strain evidence="2 3">DSM 1361</strain>
    </source>
</reference>
<gene>
    <name evidence="2" type="ORF">SAMN02910344_02237</name>
</gene>
<dbReference type="InterPro" id="IPR003787">
    <property type="entry name" value="Sulphur_relay_DsrE/F-like"/>
</dbReference>
<dbReference type="Gene3D" id="3.40.1260.10">
    <property type="entry name" value="DsrEFH-like"/>
    <property type="match status" value="1"/>
</dbReference>
<dbReference type="PANTHER" id="PTHR38780">
    <property type="entry name" value="PROTEIN TUSC"/>
    <property type="match status" value="1"/>
</dbReference>
<dbReference type="GO" id="GO:0016740">
    <property type="term" value="F:transferase activity"/>
    <property type="evidence" value="ECO:0007669"/>
    <property type="project" value="UniProtKB-KW"/>
</dbReference>
<accession>A0A662ZLF0</accession>
<evidence type="ECO:0000313" key="2">
    <source>
        <dbReference type="EMBL" id="SFP75759.1"/>
    </source>
</evidence>
<evidence type="ECO:0000313" key="3">
    <source>
        <dbReference type="Proteomes" id="UP000243745"/>
    </source>
</evidence>
<dbReference type="AlphaFoldDB" id="A0A662ZLF0"/>
<dbReference type="InterPro" id="IPR027396">
    <property type="entry name" value="DsrEFH-like"/>
</dbReference>
<dbReference type="SUPFAM" id="SSF75169">
    <property type="entry name" value="DsrEFH-like"/>
    <property type="match status" value="1"/>
</dbReference>
<keyword evidence="2" id="KW-0808">Transferase</keyword>
<evidence type="ECO:0000256" key="1">
    <source>
        <dbReference type="ARBA" id="ARBA00005996"/>
    </source>
</evidence>
<dbReference type="RefSeq" id="WP_093143764.1">
    <property type="nucleotide sequence ID" value="NZ_FOXF01000071.1"/>
</dbReference>
<dbReference type="EMBL" id="FOXF01000071">
    <property type="protein sequence ID" value="SFP75759.1"/>
    <property type="molecule type" value="Genomic_DNA"/>
</dbReference>
<dbReference type="InterPro" id="IPR017462">
    <property type="entry name" value="Sulphur_relay_TusC/DsrF"/>
</dbReference>
<dbReference type="Proteomes" id="UP000243745">
    <property type="component" value="Unassembled WGS sequence"/>
</dbReference>
<protein>
    <submittedName>
        <fullName evidence="2">Sulfur relay (Sulfurtransferase) complex TusC component, DsrF/TusC family</fullName>
    </submittedName>
</protein>
<proteinExistence type="inferred from homology"/>
<organism evidence="2 3">
    <name type="scientific">Ruminobacter amylophilus</name>
    <dbReference type="NCBI Taxonomy" id="867"/>
    <lineage>
        <taxon>Bacteria</taxon>
        <taxon>Pseudomonadati</taxon>
        <taxon>Pseudomonadota</taxon>
        <taxon>Gammaproteobacteria</taxon>
        <taxon>Aeromonadales</taxon>
        <taxon>Succinivibrionaceae</taxon>
        <taxon>Ruminobacter</taxon>
    </lineage>
</organism>
<dbReference type="OrthoDB" id="9789418at2"/>
<name>A0A662ZLF0_9GAMM</name>
<dbReference type="Pfam" id="PF02635">
    <property type="entry name" value="DsrE"/>
    <property type="match status" value="1"/>
</dbReference>
<sequence length="120" mass="13491">MSGIVCVINSCNLSKFREFLDFVLGISAFNDDVSIVFMKECVPIFFNASSLKPVLTGERDFIKTFGMLDLYDINNVFVEDNGELSDSVRKRLSDTISGITCISSEKCYTLICQSKHVFTF</sequence>
<dbReference type="PANTHER" id="PTHR38780:SF1">
    <property type="entry name" value="PROTEIN TUSC"/>
    <property type="match status" value="1"/>
</dbReference>
<keyword evidence="3" id="KW-1185">Reference proteome</keyword>
<comment type="similarity">
    <text evidence="1">Belongs to the DsrF/TusC family.</text>
</comment>